<dbReference type="SMART" id="SM00829">
    <property type="entry name" value="PKS_ER"/>
    <property type="match status" value="1"/>
</dbReference>
<keyword evidence="5" id="KW-1185">Reference proteome</keyword>
<dbReference type="AlphaFoldDB" id="A0A5C7EZJ9"/>
<dbReference type="Pfam" id="PF08240">
    <property type="entry name" value="ADH_N"/>
    <property type="match status" value="1"/>
</dbReference>
<proteinExistence type="predicted"/>
<organism evidence="4 5">
    <name type="scientific">Pelomicrobium methylotrophicum</name>
    <dbReference type="NCBI Taxonomy" id="2602750"/>
    <lineage>
        <taxon>Bacteria</taxon>
        <taxon>Pseudomonadati</taxon>
        <taxon>Pseudomonadota</taxon>
        <taxon>Hydrogenophilia</taxon>
        <taxon>Hydrogenophilia incertae sedis</taxon>
        <taxon>Pelomicrobium</taxon>
    </lineage>
</organism>
<sequence>MKAILMTGVGGPEVLRYADVADPEIPSPHHVLVRLHAAGVNPIDTKIRATHSYYPERLPAILGCDGAGVVEAVGSSVTRFRPGDEVYFFNSGLGYEPGAYAQYTVVPEYYCALKPRHLSMQEAAAAPLVLVTAWEALIKRAQLKPQETILVHGGAGGVGHVAVQLAKHLGAFVATTVSSETKAEFVRGLGADHVIRYPEEDFVEAALKWTDGRGVKVVLDTVGGATFCRSFSATRVYGQVVTLLSAACEPSAINTARMRNLTVGYVQVIAPIYLGLHSARLAQTRILEEGARLMEEGRLRVHVGRVLPLAEAAEAHRLIASGGTMGKIVLAIP</sequence>
<keyword evidence="2" id="KW-0560">Oxidoreductase</keyword>
<gene>
    <name evidence="4" type="ORF">FR698_03885</name>
</gene>
<dbReference type="InterPro" id="IPR036291">
    <property type="entry name" value="NAD(P)-bd_dom_sf"/>
</dbReference>
<evidence type="ECO:0000256" key="1">
    <source>
        <dbReference type="ARBA" id="ARBA00022857"/>
    </source>
</evidence>
<dbReference type="RefSeq" id="WP_147798873.1">
    <property type="nucleotide sequence ID" value="NZ_VPFL01000004.1"/>
</dbReference>
<protein>
    <submittedName>
        <fullName evidence="4">Zinc-dependent alcohol dehydrogenase family protein</fullName>
    </submittedName>
</protein>
<dbReference type="CDD" id="cd08272">
    <property type="entry name" value="MDR6"/>
    <property type="match status" value="1"/>
</dbReference>
<dbReference type="InterPro" id="IPR011032">
    <property type="entry name" value="GroES-like_sf"/>
</dbReference>
<dbReference type="GO" id="GO:0016651">
    <property type="term" value="F:oxidoreductase activity, acting on NAD(P)H"/>
    <property type="evidence" value="ECO:0007669"/>
    <property type="project" value="TreeGrafter"/>
</dbReference>
<feature type="domain" description="Enoyl reductase (ER)" evidence="3">
    <location>
        <begin position="10"/>
        <end position="330"/>
    </location>
</feature>
<name>A0A5C7EZJ9_9PROT</name>
<comment type="caution">
    <text evidence="4">The sequence shown here is derived from an EMBL/GenBank/DDBJ whole genome shotgun (WGS) entry which is preliminary data.</text>
</comment>
<dbReference type="InterPro" id="IPR020843">
    <property type="entry name" value="ER"/>
</dbReference>
<reference evidence="4 5" key="1">
    <citation type="submission" date="2019-08" db="EMBL/GenBank/DDBJ databases">
        <title>Pelomicrobium methylotrophicum gen. nov., sp. nov. a moderately thermophilic, facultatively anaerobic, lithoautotrophic and methylotrophic bacterium isolated from a terrestrial mud volcano.</title>
        <authorList>
            <person name="Slobodkina G.B."/>
            <person name="Merkel A.Y."/>
            <person name="Slobodkin A.I."/>
        </authorList>
    </citation>
    <scope>NUCLEOTIDE SEQUENCE [LARGE SCALE GENOMIC DNA]</scope>
    <source>
        <strain evidence="4 5">SM250</strain>
    </source>
</reference>
<evidence type="ECO:0000313" key="5">
    <source>
        <dbReference type="Proteomes" id="UP000321201"/>
    </source>
</evidence>
<evidence type="ECO:0000256" key="2">
    <source>
        <dbReference type="ARBA" id="ARBA00023002"/>
    </source>
</evidence>
<dbReference type="EMBL" id="VPFL01000004">
    <property type="protein sequence ID" value="TXF12792.1"/>
    <property type="molecule type" value="Genomic_DNA"/>
</dbReference>
<keyword evidence="1" id="KW-0521">NADP</keyword>
<dbReference type="PANTHER" id="PTHR48106">
    <property type="entry name" value="QUINONE OXIDOREDUCTASE PIG3-RELATED"/>
    <property type="match status" value="1"/>
</dbReference>
<dbReference type="Pfam" id="PF13602">
    <property type="entry name" value="ADH_zinc_N_2"/>
    <property type="match status" value="1"/>
</dbReference>
<dbReference type="Gene3D" id="3.90.180.10">
    <property type="entry name" value="Medium-chain alcohol dehydrogenases, catalytic domain"/>
    <property type="match status" value="1"/>
</dbReference>
<dbReference type="SUPFAM" id="SSF51735">
    <property type="entry name" value="NAD(P)-binding Rossmann-fold domains"/>
    <property type="match status" value="1"/>
</dbReference>
<dbReference type="InParanoid" id="A0A5C7EZJ9"/>
<dbReference type="Proteomes" id="UP000321201">
    <property type="component" value="Unassembled WGS sequence"/>
</dbReference>
<dbReference type="InterPro" id="IPR013154">
    <property type="entry name" value="ADH-like_N"/>
</dbReference>
<evidence type="ECO:0000259" key="3">
    <source>
        <dbReference type="SMART" id="SM00829"/>
    </source>
</evidence>
<dbReference type="OrthoDB" id="9801186at2"/>
<accession>A0A5C7EZJ9</accession>
<dbReference type="SUPFAM" id="SSF50129">
    <property type="entry name" value="GroES-like"/>
    <property type="match status" value="1"/>
</dbReference>
<dbReference type="GO" id="GO:0070402">
    <property type="term" value="F:NADPH binding"/>
    <property type="evidence" value="ECO:0007669"/>
    <property type="project" value="TreeGrafter"/>
</dbReference>
<dbReference type="Gene3D" id="3.40.50.720">
    <property type="entry name" value="NAD(P)-binding Rossmann-like Domain"/>
    <property type="match status" value="1"/>
</dbReference>
<evidence type="ECO:0000313" key="4">
    <source>
        <dbReference type="EMBL" id="TXF12792.1"/>
    </source>
</evidence>